<name>A0A538UC35_UNCEI</name>
<proteinExistence type="inferred from homology"/>
<reference evidence="8 9" key="1">
    <citation type="journal article" date="2019" name="Nat. Microbiol.">
        <title>Mediterranean grassland soil C-N compound turnover is dependent on rainfall and depth, and is mediated by genomically divergent microorganisms.</title>
        <authorList>
            <person name="Diamond S."/>
            <person name="Andeer P.F."/>
            <person name="Li Z."/>
            <person name="Crits-Christoph A."/>
            <person name="Burstein D."/>
            <person name="Anantharaman K."/>
            <person name="Lane K.R."/>
            <person name="Thomas B.C."/>
            <person name="Pan C."/>
            <person name="Northen T.R."/>
            <person name="Banfield J.F."/>
        </authorList>
    </citation>
    <scope>NUCLEOTIDE SEQUENCE [LARGE SCALE GENOMIC DNA]</scope>
    <source>
        <strain evidence="8">WS_11</strain>
    </source>
</reference>
<sequence>MPSGVVGKVRIVFLDVDGTMTDGAIGWDTQGDQRSFYVRDGLALDWARESGLLPVVISGRDSEAARGRMIDLHLEHYLGIKDKVAVAEQVIAREEVLWGVCAAIGDDLPDVPLLKRVGWPIAVADAVLQVRAVAKHTTVHEGGRGAVREAVEMLLRHNGDWDDVLKKYEAS</sequence>
<evidence type="ECO:0000256" key="5">
    <source>
        <dbReference type="ARBA" id="ARBA00022801"/>
    </source>
</evidence>
<accession>A0A538UC35</accession>
<evidence type="ECO:0000256" key="4">
    <source>
        <dbReference type="ARBA" id="ARBA00022723"/>
    </source>
</evidence>
<dbReference type="GO" id="GO:0016788">
    <property type="term" value="F:hydrolase activity, acting on ester bonds"/>
    <property type="evidence" value="ECO:0007669"/>
    <property type="project" value="InterPro"/>
</dbReference>
<keyword evidence="5" id="KW-0378">Hydrolase</keyword>
<comment type="similarity">
    <text evidence="2">Belongs to the KdsC family.</text>
</comment>
<evidence type="ECO:0008006" key="10">
    <source>
        <dbReference type="Google" id="ProtNLM"/>
    </source>
</evidence>
<dbReference type="NCBIfam" id="TIGR01670">
    <property type="entry name" value="KdsC-phosphatas"/>
    <property type="match status" value="1"/>
</dbReference>
<evidence type="ECO:0000313" key="9">
    <source>
        <dbReference type="Proteomes" id="UP000319771"/>
    </source>
</evidence>
<dbReference type="SUPFAM" id="SSF56784">
    <property type="entry name" value="HAD-like"/>
    <property type="match status" value="1"/>
</dbReference>
<dbReference type="Gene3D" id="3.40.50.1000">
    <property type="entry name" value="HAD superfamily/HAD-like"/>
    <property type="match status" value="1"/>
</dbReference>
<comment type="caution">
    <text evidence="8">The sequence shown here is derived from an EMBL/GenBank/DDBJ whole genome shotgun (WGS) entry which is preliminary data.</text>
</comment>
<organism evidence="8 9">
    <name type="scientific">Eiseniibacteriota bacterium</name>
    <dbReference type="NCBI Taxonomy" id="2212470"/>
    <lineage>
        <taxon>Bacteria</taxon>
        <taxon>Candidatus Eiseniibacteriota</taxon>
    </lineage>
</organism>
<keyword evidence="6 7" id="KW-0460">Magnesium</keyword>
<dbReference type="InterPro" id="IPR023214">
    <property type="entry name" value="HAD_sf"/>
</dbReference>
<dbReference type="PANTHER" id="PTHR21485:SF3">
    <property type="entry name" value="N-ACYLNEURAMINATE CYTIDYLYLTRANSFERASE"/>
    <property type="match status" value="1"/>
</dbReference>
<keyword evidence="4 7" id="KW-0479">Metal-binding</keyword>
<dbReference type="PANTHER" id="PTHR21485">
    <property type="entry name" value="HAD SUPERFAMILY MEMBERS CMAS AND KDSC"/>
    <property type="match status" value="1"/>
</dbReference>
<dbReference type="AlphaFoldDB" id="A0A538UC35"/>
<feature type="binding site" evidence="7">
    <location>
        <position position="17"/>
    </location>
    <ligand>
        <name>substrate</name>
    </ligand>
</feature>
<feature type="binding site" evidence="7">
    <location>
        <position position="106"/>
    </location>
    <ligand>
        <name>Mg(2+)</name>
        <dbReference type="ChEBI" id="CHEBI:18420"/>
    </ligand>
</feature>
<dbReference type="EMBL" id="VBPB01000068">
    <property type="protein sequence ID" value="TMQ73465.1"/>
    <property type="molecule type" value="Genomic_DNA"/>
</dbReference>
<feature type="binding site" evidence="7">
    <location>
        <position position="15"/>
    </location>
    <ligand>
        <name>Mg(2+)</name>
        <dbReference type="ChEBI" id="CHEBI:18420"/>
    </ligand>
</feature>
<evidence type="ECO:0000256" key="3">
    <source>
        <dbReference type="ARBA" id="ARBA00011881"/>
    </source>
</evidence>
<gene>
    <name evidence="8" type="ORF">E6K81_04545</name>
</gene>
<dbReference type="InterPro" id="IPR010023">
    <property type="entry name" value="KdsC_fam"/>
</dbReference>
<dbReference type="GO" id="GO:0008781">
    <property type="term" value="F:N-acylneuraminate cytidylyltransferase activity"/>
    <property type="evidence" value="ECO:0007669"/>
    <property type="project" value="TreeGrafter"/>
</dbReference>
<evidence type="ECO:0000313" key="8">
    <source>
        <dbReference type="EMBL" id="TMQ73465.1"/>
    </source>
</evidence>
<evidence type="ECO:0000256" key="6">
    <source>
        <dbReference type="ARBA" id="ARBA00022842"/>
    </source>
</evidence>
<dbReference type="PIRSF" id="PIRSF006118">
    <property type="entry name" value="KDO8-P_Ptase"/>
    <property type="match status" value="1"/>
</dbReference>
<evidence type="ECO:0000256" key="7">
    <source>
        <dbReference type="PIRSR" id="PIRSR006118-2"/>
    </source>
</evidence>
<dbReference type="InterPro" id="IPR050793">
    <property type="entry name" value="CMP-NeuNAc_synthase"/>
</dbReference>
<evidence type="ECO:0000256" key="2">
    <source>
        <dbReference type="ARBA" id="ARBA00005893"/>
    </source>
</evidence>
<dbReference type="SFLD" id="SFLDG01136">
    <property type="entry name" value="C1.6:_Phosphoserine_Phosphatas"/>
    <property type="match status" value="1"/>
</dbReference>
<dbReference type="SFLD" id="SFLDS00003">
    <property type="entry name" value="Haloacid_Dehalogenase"/>
    <property type="match status" value="1"/>
</dbReference>
<dbReference type="Pfam" id="PF08282">
    <property type="entry name" value="Hydrolase_3"/>
    <property type="match status" value="1"/>
</dbReference>
<protein>
    <recommendedName>
        <fullName evidence="10">Phenylphosphate carboxylase subunit delta</fullName>
    </recommendedName>
</protein>
<dbReference type="SFLD" id="SFLDG01138">
    <property type="entry name" value="C1.6.2:_Deoxy-d-mannose-octulo"/>
    <property type="match status" value="1"/>
</dbReference>
<comment type="subunit">
    <text evidence="3">Homotetramer.</text>
</comment>
<dbReference type="GO" id="GO:0046872">
    <property type="term" value="F:metal ion binding"/>
    <property type="evidence" value="ECO:0007669"/>
    <property type="project" value="UniProtKB-KW"/>
</dbReference>
<dbReference type="Proteomes" id="UP000319771">
    <property type="component" value="Unassembled WGS sequence"/>
</dbReference>
<evidence type="ECO:0000256" key="1">
    <source>
        <dbReference type="ARBA" id="ARBA00001946"/>
    </source>
</evidence>
<comment type="cofactor">
    <cofactor evidence="1 7">
        <name>Mg(2+)</name>
        <dbReference type="ChEBI" id="CHEBI:18420"/>
    </cofactor>
</comment>
<dbReference type="InterPro" id="IPR036412">
    <property type="entry name" value="HAD-like_sf"/>
</dbReference>